<evidence type="ECO:0000256" key="3">
    <source>
        <dbReference type="ARBA" id="ARBA00023163"/>
    </source>
</evidence>
<keyword evidence="3" id="KW-0804">Transcription</keyword>
<keyword evidence="1" id="KW-0805">Transcription regulation</keyword>
<accession>A0A1N7JU27</accession>
<dbReference type="InterPro" id="IPR000524">
    <property type="entry name" value="Tscrpt_reg_HTH_GntR"/>
</dbReference>
<dbReference type="GO" id="GO:0003677">
    <property type="term" value="F:DNA binding"/>
    <property type="evidence" value="ECO:0007669"/>
    <property type="project" value="UniProtKB-KW"/>
</dbReference>
<evidence type="ECO:0000313" key="5">
    <source>
        <dbReference type="EMBL" id="SIS52840.1"/>
    </source>
</evidence>
<dbReference type="SMART" id="SM00866">
    <property type="entry name" value="UTRA"/>
    <property type="match status" value="1"/>
</dbReference>
<evidence type="ECO:0000256" key="1">
    <source>
        <dbReference type="ARBA" id="ARBA00023015"/>
    </source>
</evidence>
<evidence type="ECO:0000256" key="2">
    <source>
        <dbReference type="ARBA" id="ARBA00023125"/>
    </source>
</evidence>
<sequence length="230" mass="26385">MAVYLKIATQLRNEIRDQYESGDLLPPEKQLAARFNVHRHTLRRAVDELVQDGLIKRFQGLGNQVVRAPIDYSLHSNSCFTYNLSKIGFSLETQVLGCYEETLNLELANRLKCSAKAPVVIVKTCRYIDTQPATLIKHHLFNVDLGTLGQYTSGSLHQFLRDHYQFDAERGNTKLRARMPTFDECQQLGIGRGIPVMEIHSQYTLKRTEQLMEYSISISRSDIFEYSVEP</sequence>
<reference evidence="6" key="1">
    <citation type="submission" date="2017-01" db="EMBL/GenBank/DDBJ databases">
        <authorList>
            <person name="Varghese N."/>
            <person name="Submissions S."/>
        </authorList>
    </citation>
    <scope>NUCLEOTIDE SEQUENCE [LARGE SCALE GENOMIC DNA]</scope>
    <source>
        <strain evidence="6">DSM 22306</strain>
    </source>
</reference>
<keyword evidence="2" id="KW-0238">DNA-binding</keyword>
<protein>
    <submittedName>
        <fullName evidence="5">Transcriptional regulator, GntR family</fullName>
    </submittedName>
</protein>
<feature type="domain" description="HTH gntR-type" evidence="4">
    <location>
        <begin position="1"/>
        <end position="68"/>
    </location>
</feature>
<dbReference type="Pfam" id="PF07702">
    <property type="entry name" value="UTRA"/>
    <property type="match status" value="1"/>
</dbReference>
<name>A0A1N7JU27_9GAMM</name>
<dbReference type="Gene3D" id="3.40.1410.10">
    <property type="entry name" value="Chorismate lyase-like"/>
    <property type="match status" value="1"/>
</dbReference>
<dbReference type="InterPro" id="IPR028978">
    <property type="entry name" value="Chorismate_lyase_/UTRA_dom_sf"/>
</dbReference>
<dbReference type="PANTHER" id="PTHR44846:SF16">
    <property type="entry name" value="TRANSCRIPTIONAL REGULATOR PHNF-RELATED"/>
    <property type="match status" value="1"/>
</dbReference>
<dbReference type="CDD" id="cd07377">
    <property type="entry name" value="WHTH_GntR"/>
    <property type="match status" value="1"/>
</dbReference>
<dbReference type="Pfam" id="PF00392">
    <property type="entry name" value="GntR"/>
    <property type="match status" value="1"/>
</dbReference>
<dbReference type="InterPro" id="IPR050679">
    <property type="entry name" value="Bact_HTH_transcr_reg"/>
</dbReference>
<evidence type="ECO:0000259" key="4">
    <source>
        <dbReference type="PROSITE" id="PS50949"/>
    </source>
</evidence>
<dbReference type="GO" id="GO:0003700">
    <property type="term" value="F:DNA-binding transcription factor activity"/>
    <property type="evidence" value="ECO:0007669"/>
    <property type="project" value="InterPro"/>
</dbReference>
<gene>
    <name evidence="5" type="ORF">SAMN05421760_1028</name>
</gene>
<dbReference type="Gene3D" id="1.10.10.10">
    <property type="entry name" value="Winged helix-like DNA-binding domain superfamily/Winged helix DNA-binding domain"/>
    <property type="match status" value="1"/>
</dbReference>
<dbReference type="InterPro" id="IPR011663">
    <property type="entry name" value="UTRA"/>
</dbReference>
<dbReference type="STRING" id="619304.SAMN05421760_1028"/>
<dbReference type="EMBL" id="FTOE01000002">
    <property type="protein sequence ID" value="SIS52840.1"/>
    <property type="molecule type" value="Genomic_DNA"/>
</dbReference>
<dbReference type="InterPro" id="IPR036390">
    <property type="entry name" value="WH_DNA-bd_sf"/>
</dbReference>
<dbReference type="PRINTS" id="PR00035">
    <property type="entry name" value="HTHGNTR"/>
</dbReference>
<proteinExistence type="predicted"/>
<organism evidence="5 6">
    <name type="scientific">Neptunomonas antarctica</name>
    <dbReference type="NCBI Taxonomy" id="619304"/>
    <lineage>
        <taxon>Bacteria</taxon>
        <taxon>Pseudomonadati</taxon>
        <taxon>Pseudomonadota</taxon>
        <taxon>Gammaproteobacteria</taxon>
        <taxon>Oceanospirillales</taxon>
        <taxon>Oceanospirillaceae</taxon>
        <taxon>Neptunomonas</taxon>
    </lineage>
</organism>
<dbReference type="PROSITE" id="PS50949">
    <property type="entry name" value="HTH_GNTR"/>
    <property type="match status" value="1"/>
</dbReference>
<keyword evidence="6" id="KW-1185">Reference proteome</keyword>
<evidence type="ECO:0000313" key="6">
    <source>
        <dbReference type="Proteomes" id="UP000185999"/>
    </source>
</evidence>
<dbReference type="RefSeq" id="WP_054340990.1">
    <property type="nucleotide sequence ID" value="NZ_FTOE01000002.1"/>
</dbReference>
<dbReference type="PANTHER" id="PTHR44846">
    <property type="entry name" value="MANNOSYL-D-GLYCERATE TRANSPORT/METABOLISM SYSTEM REPRESSOR MNGR-RELATED"/>
    <property type="match status" value="1"/>
</dbReference>
<dbReference type="OrthoDB" id="6626198at2"/>
<dbReference type="AlphaFoldDB" id="A0A1N7JU27"/>
<dbReference type="Proteomes" id="UP000185999">
    <property type="component" value="Unassembled WGS sequence"/>
</dbReference>
<dbReference type="InterPro" id="IPR036388">
    <property type="entry name" value="WH-like_DNA-bd_sf"/>
</dbReference>
<dbReference type="SUPFAM" id="SSF64288">
    <property type="entry name" value="Chorismate lyase-like"/>
    <property type="match status" value="1"/>
</dbReference>
<dbReference type="SMART" id="SM00345">
    <property type="entry name" value="HTH_GNTR"/>
    <property type="match status" value="1"/>
</dbReference>
<dbReference type="SUPFAM" id="SSF46785">
    <property type="entry name" value="Winged helix' DNA-binding domain"/>
    <property type="match status" value="1"/>
</dbReference>